<evidence type="ECO:0000256" key="3">
    <source>
        <dbReference type="SAM" id="MobiDB-lite"/>
    </source>
</evidence>
<feature type="domain" description="Methylmalonyl-CoA mutase alpha/beta chain catalytic" evidence="4">
    <location>
        <begin position="356"/>
        <end position="425"/>
    </location>
</feature>
<proteinExistence type="predicted"/>
<name>A0A918GQH8_STRGD</name>
<comment type="subunit">
    <text evidence="1">Heterodimer of an alpha and a beta chain.</text>
</comment>
<feature type="domain" description="Methylmalonyl-CoA mutase alpha/beta chain catalytic" evidence="4">
    <location>
        <begin position="288"/>
        <end position="353"/>
    </location>
</feature>
<dbReference type="NCBIfam" id="TIGR00641">
    <property type="entry name" value="acid_CoA_mut_N"/>
    <property type="match status" value="1"/>
</dbReference>
<keyword evidence="6" id="KW-1185">Reference proteome</keyword>
<reference evidence="5" key="1">
    <citation type="journal article" date="2014" name="Int. J. Syst. Evol. Microbiol.">
        <title>Complete genome sequence of Corynebacterium casei LMG S-19264T (=DSM 44701T), isolated from a smear-ripened cheese.</title>
        <authorList>
            <consortium name="US DOE Joint Genome Institute (JGI-PGF)"/>
            <person name="Walter F."/>
            <person name="Albersmeier A."/>
            <person name="Kalinowski J."/>
            <person name="Ruckert C."/>
        </authorList>
    </citation>
    <scope>NUCLEOTIDE SEQUENCE</scope>
    <source>
        <strain evidence="5">JCM 4234</strain>
    </source>
</reference>
<organism evidence="5 6">
    <name type="scientific">Streptomyces griseoviridis</name>
    <dbReference type="NCBI Taxonomy" id="45398"/>
    <lineage>
        <taxon>Bacteria</taxon>
        <taxon>Bacillati</taxon>
        <taxon>Actinomycetota</taxon>
        <taxon>Actinomycetes</taxon>
        <taxon>Kitasatosporales</taxon>
        <taxon>Streptomycetaceae</taxon>
        <taxon>Streptomyces</taxon>
    </lineage>
</organism>
<dbReference type="GO" id="GO:0004494">
    <property type="term" value="F:methylmalonyl-CoA mutase activity"/>
    <property type="evidence" value="ECO:0007669"/>
    <property type="project" value="UniProtKB-EC"/>
</dbReference>
<feature type="compositionally biased region" description="Basic and acidic residues" evidence="3">
    <location>
        <begin position="353"/>
        <end position="364"/>
    </location>
</feature>
<dbReference type="InterPro" id="IPR006099">
    <property type="entry name" value="MeMalonylCoA_mutase_a/b_cat"/>
</dbReference>
<reference evidence="5" key="2">
    <citation type="submission" date="2020-09" db="EMBL/GenBank/DDBJ databases">
        <authorList>
            <person name="Sun Q."/>
            <person name="Ohkuma M."/>
        </authorList>
    </citation>
    <scope>NUCLEOTIDE SEQUENCE</scope>
    <source>
        <strain evidence="5">JCM 4234</strain>
    </source>
</reference>
<dbReference type="Pfam" id="PF01642">
    <property type="entry name" value="MM_CoA_mutase"/>
    <property type="match status" value="3"/>
</dbReference>
<dbReference type="InterPro" id="IPR006098">
    <property type="entry name" value="MMCoA_mutase_a_cat"/>
</dbReference>
<feature type="region of interest" description="Disordered" evidence="3">
    <location>
        <begin position="1"/>
        <end position="46"/>
    </location>
</feature>
<dbReference type="AlphaFoldDB" id="A0A918GQH8"/>
<feature type="domain" description="Methylmalonyl-CoA mutase alpha/beta chain catalytic" evidence="4">
    <location>
        <begin position="35"/>
        <end position="274"/>
    </location>
</feature>
<dbReference type="PANTHER" id="PTHR48101">
    <property type="entry name" value="METHYLMALONYL-COA MUTASE, MITOCHONDRIAL-RELATED"/>
    <property type="match status" value="1"/>
</dbReference>
<evidence type="ECO:0000313" key="5">
    <source>
        <dbReference type="EMBL" id="GGS50347.1"/>
    </source>
</evidence>
<sequence>MPRSRRRAEPDRRVPPVHGPEEPGGRDTAERQAERRYAGSGTATASNERYRQLIGQGVRGLSVAFDLPTRRGHDSDTPRARGEVGKAGVAVDSLDDMRVLFSGVPLDGVSTSLTIDAPAALLVLLYQLVAEEQGVAVSRLTGAVRNDVLAEYIARGACIFPPGPSLRLTADVFTYCRAEMPGWNPIVVSGHRMAEAGALPAQEIAFTLANGVAYVRSAIAAGLDAAEFAPRLSFRFAARTTAPDEAAVLRAARRVWARVLREEFGAENPRARMPRRPARVPAPARATGPTAAVVPLAGSDAVREAADALETAALELLRKVEDLGGAVGALERGFQVDDIERGSGRAARGTGSGERDRADPAVEARQTERIAKLRAWREQTRVRHALDMLKKAAESDVNVLPPMKDALAAHATVGEVCGALREVWGTYRPGDAG</sequence>
<comment type="caution">
    <text evidence="5">The sequence shown here is derived from an EMBL/GenBank/DDBJ whole genome shotgun (WGS) entry which is preliminary data.</text>
</comment>
<dbReference type="EMBL" id="BMSL01000014">
    <property type="protein sequence ID" value="GGS50347.1"/>
    <property type="molecule type" value="Genomic_DNA"/>
</dbReference>
<evidence type="ECO:0000259" key="4">
    <source>
        <dbReference type="Pfam" id="PF01642"/>
    </source>
</evidence>
<dbReference type="PANTHER" id="PTHR48101:SF1">
    <property type="entry name" value="METHYLMALONYL-COA MUTASE, LARGE SUBUNIT"/>
    <property type="match status" value="1"/>
</dbReference>
<gene>
    <name evidence="5" type="ORF">GCM10010238_44830</name>
</gene>
<dbReference type="InterPro" id="IPR016176">
    <property type="entry name" value="Cbl-dep_enz_cat"/>
</dbReference>
<dbReference type="Gene3D" id="3.20.20.240">
    <property type="entry name" value="Methylmalonyl-CoA mutase"/>
    <property type="match status" value="2"/>
</dbReference>
<dbReference type="GO" id="GO:0031419">
    <property type="term" value="F:cobalamin binding"/>
    <property type="evidence" value="ECO:0007669"/>
    <property type="project" value="UniProtKB-KW"/>
</dbReference>
<evidence type="ECO:0000256" key="2">
    <source>
        <dbReference type="ARBA" id="ARBA00023235"/>
    </source>
</evidence>
<dbReference type="Proteomes" id="UP000653493">
    <property type="component" value="Unassembled WGS sequence"/>
</dbReference>
<accession>A0A918GQH8</accession>
<evidence type="ECO:0000256" key="1">
    <source>
        <dbReference type="ARBA" id="ARBA00011870"/>
    </source>
</evidence>
<feature type="region of interest" description="Disordered" evidence="3">
    <location>
        <begin position="341"/>
        <end position="364"/>
    </location>
</feature>
<keyword evidence="2" id="KW-0413">Isomerase</keyword>
<dbReference type="SUPFAM" id="SSF51703">
    <property type="entry name" value="Cobalamin (vitamin B12)-dependent enzymes"/>
    <property type="match status" value="1"/>
</dbReference>
<protein>
    <recommendedName>
        <fullName evidence="4">Methylmalonyl-CoA mutase alpha/beta chain catalytic domain-containing protein</fullName>
    </recommendedName>
</protein>
<feature type="compositionally biased region" description="Basic and acidic residues" evidence="3">
    <location>
        <begin position="7"/>
        <end position="37"/>
    </location>
</feature>
<evidence type="ECO:0000313" key="6">
    <source>
        <dbReference type="Proteomes" id="UP000653493"/>
    </source>
</evidence>